<dbReference type="AlphaFoldDB" id="A0A0P6W3C3"/>
<evidence type="ECO:0000313" key="2">
    <source>
        <dbReference type="Proteomes" id="UP000050398"/>
    </source>
</evidence>
<name>A0A0P6W3C3_9BACI</name>
<protein>
    <submittedName>
        <fullName evidence="1">Uncharacterized protein</fullName>
    </submittedName>
</protein>
<accession>A0A0P6W3C3</accession>
<reference evidence="1 2" key="1">
    <citation type="submission" date="2015-08" db="EMBL/GenBank/DDBJ databases">
        <title>Draft Genome Sequence of Bacillus vietnamensis UCD-SED5.</title>
        <authorList>
            <person name="Lee R.D."/>
            <person name="Jospin G."/>
            <person name="Lang J.M."/>
            <person name="Coil D.A."/>
            <person name="Eisen J.A."/>
        </authorList>
    </citation>
    <scope>NUCLEOTIDE SEQUENCE [LARGE SCALE GENOMIC DNA]</scope>
    <source>
        <strain evidence="1 2">UCD-SED5</strain>
    </source>
</reference>
<sequence length="74" mass="8484">MMTRGETVHTAPKEQARFRVNLSGKKTLVGRNSGECFRYPETTKGESRSSVNFQVQGQRKLLYEKGFFCPFFMG</sequence>
<dbReference type="EMBL" id="LIXZ01000006">
    <property type="protein sequence ID" value="KPL59619.1"/>
    <property type="molecule type" value="Genomic_DNA"/>
</dbReference>
<organism evidence="1 2">
    <name type="scientific">Rossellomorea vietnamensis</name>
    <dbReference type="NCBI Taxonomy" id="218284"/>
    <lineage>
        <taxon>Bacteria</taxon>
        <taxon>Bacillati</taxon>
        <taxon>Bacillota</taxon>
        <taxon>Bacilli</taxon>
        <taxon>Bacillales</taxon>
        <taxon>Bacillaceae</taxon>
        <taxon>Rossellomorea</taxon>
    </lineage>
</organism>
<comment type="caution">
    <text evidence="1">The sequence shown here is derived from an EMBL/GenBank/DDBJ whole genome shotgun (WGS) entry which is preliminary data.</text>
</comment>
<dbReference type="PATRIC" id="fig|218284.4.peg.3471"/>
<proteinExistence type="predicted"/>
<dbReference type="Proteomes" id="UP000050398">
    <property type="component" value="Unassembled WGS sequence"/>
</dbReference>
<gene>
    <name evidence="1" type="ORF">AM506_09100</name>
</gene>
<evidence type="ECO:0000313" key="1">
    <source>
        <dbReference type="EMBL" id="KPL59619.1"/>
    </source>
</evidence>